<dbReference type="PANTHER" id="PTHR45875">
    <property type="entry name" value="METHYLTRANSFERASE N6AMT1"/>
    <property type="match status" value="1"/>
</dbReference>
<dbReference type="NCBIfam" id="TIGR00537">
    <property type="entry name" value="hemK_rel_arch"/>
    <property type="match status" value="1"/>
</dbReference>
<comment type="catalytic activity">
    <reaction evidence="7">
        <text>L-lysyl-[histone] + S-adenosyl-L-methionine = N(6)-methyl-L-lysyl-[histone] + S-adenosyl-L-homocysteine + H(+)</text>
        <dbReference type="Rhea" id="RHEA:10024"/>
        <dbReference type="Rhea" id="RHEA-COMP:9845"/>
        <dbReference type="Rhea" id="RHEA-COMP:9846"/>
        <dbReference type="ChEBI" id="CHEBI:15378"/>
        <dbReference type="ChEBI" id="CHEBI:29969"/>
        <dbReference type="ChEBI" id="CHEBI:57856"/>
        <dbReference type="ChEBI" id="CHEBI:59789"/>
        <dbReference type="ChEBI" id="CHEBI:61929"/>
    </reaction>
    <physiologicalReaction direction="left-to-right" evidence="7">
        <dbReference type="Rhea" id="RHEA:10025"/>
    </physiologicalReaction>
</comment>
<evidence type="ECO:0000256" key="5">
    <source>
        <dbReference type="ARBA" id="ARBA00022691"/>
    </source>
</evidence>
<evidence type="ECO:0000256" key="7">
    <source>
        <dbReference type="ARBA" id="ARBA00048619"/>
    </source>
</evidence>
<evidence type="ECO:0000256" key="15">
    <source>
        <dbReference type="ARBA" id="ARBA00093624"/>
    </source>
</evidence>
<dbReference type="GO" id="GO:0032259">
    <property type="term" value="P:methylation"/>
    <property type="evidence" value="ECO:0007669"/>
    <property type="project" value="UniProtKB-KW"/>
</dbReference>
<dbReference type="CDD" id="cd02440">
    <property type="entry name" value="AdoMet_MTases"/>
    <property type="match status" value="1"/>
</dbReference>
<dbReference type="GO" id="GO:0036009">
    <property type="term" value="F:protein-glutamine N-methyltransferase activity"/>
    <property type="evidence" value="ECO:0007669"/>
    <property type="project" value="UniProtKB-ARBA"/>
</dbReference>
<evidence type="ECO:0000256" key="2">
    <source>
        <dbReference type="ARBA" id="ARBA00006149"/>
    </source>
</evidence>
<evidence type="ECO:0000313" key="18">
    <source>
        <dbReference type="EnsemblMetazoa" id="AFAF002279-PA"/>
    </source>
</evidence>
<keyword evidence="4" id="KW-0808">Transferase</keyword>
<accession>A0A182Q3D4</accession>
<dbReference type="STRING" id="69004.A0A182Q3D4"/>
<dbReference type="Gene3D" id="3.40.50.150">
    <property type="entry name" value="Vaccinia Virus protein VP39"/>
    <property type="match status" value="1"/>
</dbReference>
<evidence type="ECO:0000259" key="17">
    <source>
        <dbReference type="Pfam" id="PF05175"/>
    </source>
</evidence>
<dbReference type="GO" id="GO:0005634">
    <property type="term" value="C:nucleus"/>
    <property type="evidence" value="ECO:0007669"/>
    <property type="project" value="UniProtKB-SubCell"/>
</dbReference>
<dbReference type="Pfam" id="PF05175">
    <property type="entry name" value="MTS"/>
    <property type="match status" value="1"/>
</dbReference>
<evidence type="ECO:0000256" key="13">
    <source>
        <dbReference type="ARBA" id="ARBA00080992"/>
    </source>
</evidence>
<dbReference type="PANTHER" id="PTHR45875:SF1">
    <property type="entry name" value="METHYLTRANSFERASE N6AMT1"/>
    <property type="match status" value="1"/>
</dbReference>
<evidence type="ECO:0000256" key="1">
    <source>
        <dbReference type="ARBA" id="ARBA00004123"/>
    </source>
</evidence>
<keyword evidence="6" id="KW-0539">Nucleus</keyword>
<dbReference type="GO" id="GO:0035657">
    <property type="term" value="C:eRF1 methyltransferase complex"/>
    <property type="evidence" value="ECO:0007669"/>
    <property type="project" value="TreeGrafter"/>
</dbReference>
<evidence type="ECO:0000256" key="14">
    <source>
        <dbReference type="ARBA" id="ARBA00083337"/>
    </source>
</evidence>
<evidence type="ECO:0000256" key="8">
    <source>
        <dbReference type="ARBA" id="ARBA00050903"/>
    </source>
</evidence>
<keyword evidence="19" id="KW-1185">Reference proteome</keyword>
<proteinExistence type="inferred from homology"/>
<evidence type="ECO:0000256" key="6">
    <source>
        <dbReference type="ARBA" id="ARBA00023242"/>
    </source>
</evidence>
<evidence type="ECO:0000256" key="16">
    <source>
        <dbReference type="ARBA" id="ARBA00093667"/>
    </source>
</evidence>
<name>A0A182Q3D4_9DIPT</name>
<dbReference type="GO" id="GO:0003676">
    <property type="term" value="F:nucleic acid binding"/>
    <property type="evidence" value="ECO:0007669"/>
    <property type="project" value="InterPro"/>
</dbReference>
<dbReference type="VEuPathDB" id="VectorBase:AFAF002279"/>
<evidence type="ECO:0000256" key="10">
    <source>
        <dbReference type="ARBA" id="ARBA00062344"/>
    </source>
</evidence>
<evidence type="ECO:0000256" key="4">
    <source>
        <dbReference type="ARBA" id="ARBA00022679"/>
    </source>
</evidence>
<dbReference type="InterPro" id="IPR052190">
    <property type="entry name" value="Euk-Arch_PrmC-MTase"/>
</dbReference>
<evidence type="ECO:0000256" key="3">
    <source>
        <dbReference type="ARBA" id="ARBA00022603"/>
    </source>
</evidence>
<reference evidence="18" key="2">
    <citation type="submission" date="2020-05" db="UniProtKB">
        <authorList>
            <consortium name="EnsemblMetazoa"/>
        </authorList>
    </citation>
    <scope>IDENTIFICATION</scope>
    <source>
        <strain evidence="18">FAR1</strain>
    </source>
</reference>
<comment type="subcellular location">
    <subcellularLocation>
        <location evidence="1">Nucleus</location>
    </subcellularLocation>
</comment>
<keyword evidence="5" id="KW-0949">S-adenosyl-L-methionine</keyword>
<dbReference type="FunFam" id="3.40.50.150:FF:000077">
    <property type="entry name" value="HemK methyltransferase family member 2"/>
    <property type="match status" value="1"/>
</dbReference>
<dbReference type="InterPro" id="IPR029063">
    <property type="entry name" value="SAM-dependent_MTases_sf"/>
</dbReference>
<protein>
    <recommendedName>
        <fullName evidence="15">Methyltransferase HEMK2</fullName>
    </recommendedName>
    <alternativeName>
        <fullName evidence="14">HemK methyltransferase family member 2</fullName>
    </alternativeName>
    <alternativeName>
        <fullName evidence="12">Lysine N-methyltransferase 9</fullName>
    </alternativeName>
    <alternativeName>
        <fullName evidence="11">Methylarsonite methyltransferase N6AMT1</fullName>
    </alternativeName>
    <alternativeName>
        <fullName evidence="16">Methyltransferase N6AMT1</fullName>
    </alternativeName>
    <alternativeName>
        <fullName evidence="13">Protein N(5)-glutamine methyltransferase</fullName>
    </alternativeName>
</protein>
<evidence type="ECO:0000313" key="19">
    <source>
        <dbReference type="Proteomes" id="UP000075886"/>
    </source>
</evidence>
<evidence type="ECO:0000256" key="12">
    <source>
        <dbReference type="ARBA" id="ARBA00076540"/>
    </source>
</evidence>
<dbReference type="EnsemblMetazoa" id="AFAF002279-RA">
    <property type="protein sequence ID" value="AFAF002279-PA"/>
    <property type="gene ID" value="AFAF002279"/>
</dbReference>
<dbReference type="InterPro" id="IPR004557">
    <property type="entry name" value="PrmC-related"/>
</dbReference>
<evidence type="ECO:0000256" key="11">
    <source>
        <dbReference type="ARBA" id="ARBA00075330"/>
    </source>
</evidence>
<dbReference type="AlphaFoldDB" id="A0A182Q3D4"/>
<sequence length="256" mass="28754">METPVYKFEPSDYDTVYEPSEDTFLLLDALENELTEIAARKPLLCVEIGPGSGVVIVALSKHLPAGGHFVGFDINAKACRMTQKTCLMNGGTSVDVVNMDLLAGLLPGCVDLLVFNPPYVPTQPTAQSLEEHIDEFRTDGDNKLVHAWAGGANGRAVTDRVLADLDRILSPDGLFYLLLLKENKPQEVLQQLENKCFRGKIIKDRRIRGEHLYVLRIERRAKCEQYISAERLRWRIVSLTELNTTWMFCVSTAFVK</sequence>
<evidence type="ECO:0000256" key="9">
    <source>
        <dbReference type="ARBA" id="ARBA00053180"/>
    </source>
</evidence>
<dbReference type="InterPro" id="IPR002052">
    <property type="entry name" value="DNA_methylase_N6_adenine_CS"/>
</dbReference>
<keyword evidence="3" id="KW-0489">Methyltransferase</keyword>
<organism evidence="18 19">
    <name type="scientific">Anopheles farauti</name>
    <dbReference type="NCBI Taxonomy" id="69004"/>
    <lineage>
        <taxon>Eukaryota</taxon>
        <taxon>Metazoa</taxon>
        <taxon>Ecdysozoa</taxon>
        <taxon>Arthropoda</taxon>
        <taxon>Hexapoda</taxon>
        <taxon>Insecta</taxon>
        <taxon>Pterygota</taxon>
        <taxon>Neoptera</taxon>
        <taxon>Endopterygota</taxon>
        <taxon>Diptera</taxon>
        <taxon>Nematocera</taxon>
        <taxon>Culicoidea</taxon>
        <taxon>Culicidae</taxon>
        <taxon>Anophelinae</taxon>
        <taxon>Anopheles</taxon>
    </lineage>
</organism>
<dbReference type="EMBL" id="AXCN02000852">
    <property type="status" value="NOT_ANNOTATED_CDS"/>
    <property type="molecule type" value="Genomic_DNA"/>
</dbReference>
<comment type="similarity">
    <text evidence="2">Belongs to the eukaryotic/archaeal PrmC-related family.</text>
</comment>
<feature type="domain" description="Methyltransferase small" evidence="17">
    <location>
        <begin position="25"/>
        <end position="129"/>
    </location>
</feature>
<dbReference type="InterPro" id="IPR007848">
    <property type="entry name" value="Small_mtfrase_dom"/>
</dbReference>
<comment type="subunit">
    <text evidence="10">Heterodimer; heterodimerization with TRMT112 is required for S-adenosyl-L-methionine-binding.</text>
</comment>
<dbReference type="PROSITE" id="PS00092">
    <property type="entry name" value="N6_MTASE"/>
    <property type="match status" value="1"/>
</dbReference>
<reference evidence="19" key="1">
    <citation type="submission" date="2014-01" db="EMBL/GenBank/DDBJ databases">
        <title>The Genome Sequence of Anopheles farauti FAR1 (V2).</title>
        <authorList>
            <consortium name="The Broad Institute Genomics Platform"/>
            <person name="Neafsey D.E."/>
            <person name="Besansky N."/>
            <person name="Howell P."/>
            <person name="Walton C."/>
            <person name="Young S.K."/>
            <person name="Zeng Q."/>
            <person name="Gargeya S."/>
            <person name="Fitzgerald M."/>
            <person name="Haas B."/>
            <person name="Abouelleil A."/>
            <person name="Allen A.W."/>
            <person name="Alvarado L."/>
            <person name="Arachchi H.M."/>
            <person name="Berlin A.M."/>
            <person name="Chapman S.B."/>
            <person name="Gainer-Dewar J."/>
            <person name="Goldberg J."/>
            <person name="Griggs A."/>
            <person name="Gujja S."/>
            <person name="Hansen M."/>
            <person name="Howarth C."/>
            <person name="Imamovic A."/>
            <person name="Ireland A."/>
            <person name="Larimer J."/>
            <person name="McCowan C."/>
            <person name="Murphy C."/>
            <person name="Pearson M."/>
            <person name="Poon T.W."/>
            <person name="Priest M."/>
            <person name="Roberts A."/>
            <person name="Saif S."/>
            <person name="Shea T."/>
            <person name="Sisk P."/>
            <person name="Sykes S."/>
            <person name="Wortman J."/>
            <person name="Nusbaum C."/>
            <person name="Birren B."/>
        </authorList>
    </citation>
    <scope>NUCLEOTIDE SEQUENCE [LARGE SCALE GENOMIC DNA]</scope>
    <source>
        <strain evidence="19">FAR1</strain>
    </source>
</reference>
<dbReference type="SUPFAM" id="SSF53335">
    <property type="entry name" value="S-adenosyl-L-methionine-dependent methyltransferases"/>
    <property type="match status" value="1"/>
</dbReference>
<comment type="catalytic activity">
    <reaction evidence="8">
        <text>methylarsonous acid + S-adenosyl-L-methionine = dimethylarsinate + S-adenosyl-L-homocysteine + 2 H(+)</text>
        <dbReference type="Rhea" id="RHEA:11684"/>
        <dbReference type="ChEBI" id="CHEBI:15378"/>
        <dbReference type="ChEBI" id="CHEBI:16223"/>
        <dbReference type="ChEBI" id="CHEBI:17826"/>
        <dbReference type="ChEBI" id="CHEBI:57856"/>
        <dbReference type="ChEBI" id="CHEBI:59789"/>
    </reaction>
</comment>
<comment type="function">
    <text evidence="9">Methyltransferase that can methylate proteins and, to a lower extent, arsenic. Catalytic subunit of a heterodimer with TRMT112, which monomethylates 'Lys-12' of histone H4 (H4K12me1), a modification present at the promoters of numerous genes encoding cell cycle regulators. Catalytic subunit of a heterodimer with TRMT112, which catalyzes N5-methylation of Glu residue of proteins with a Gly-Gln-Xaa-Xaa-Xaa-Arg motif. Methylates ETF1 on 'Gln-185'; ETF1 needs to be complexed to ERF3 in its GTP-bound form to be efficiently methylated. May also play a role in the modulation of arsenic-induced toxicity by mediating the conversion of monomethylarsonous acid (3+) into the less toxic dimethylarsonic acid. It however only plays a limited role in arsenic metabolism compared with AS3MT.</text>
</comment>
<dbReference type="Proteomes" id="UP000075886">
    <property type="component" value="Unassembled WGS sequence"/>
</dbReference>